<gene>
    <name evidence="2" type="ORF">METSCH_B07640</name>
</gene>
<reference evidence="3" key="1">
    <citation type="submission" date="2019-03" db="EMBL/GenBank/DDBJ databases">
        <title>Snf2 controls pulcherriminic acid biosynthesis and connects pigmentation and antifungal activity of the yeast Metschnikowia pulcherrima.</title>
        <authorList>
            <person name="Gore-Lloyd D."/>
            <person name="Sumann I."/>
            <person name="Brachmann A.O."/>
            <person name="Schneeberger K."/>
            <person name="Ortiz-Merino R.A."/>
            <person name="Moreno-Beltran M."/>
            <person name="Schlaefli M."/>
            <person name="Kirner P."/>
            <person name="Santos Kron A."/>
            <person name="Wolfe K.H."/>
            <person name="Piel J."/>
            <person name="Ahrens C.H."/>
            <person name="Henk D."/>
            <person name="Freimoser F.M."/>
        </authorList>
    </citation>
    <scope>NUCLEOTIDE SEQUENCE [LARGE SCALE GENOMIC DNA]</scope>
    <source>
        <strain evidence="3">APC 1.2</strain>
    </source>
</reference>
<accession>A0A4P6XNI9</accession>
<dbReference type="AlphaFoldDB" id="A0A4P6XNI9"/>
<protein>
    <submittedName>
        <fullName evidence="2">Uncharacterized protein</fullName>
    </submittedName>
</protein>
<feature type="chain" id="PRO_5020277901" evidence="1">
    <location>
        <begin position="17"/>
        <end position="184"/>
    </location>
</feature>
<proteinExistence type="predicted"/>
<feature type="signal peptide" evidence="1">
    <location>
        <begin position="1"/>
        <end position="16"/>
    </location>
</feature>
<keyword evidence="1" id="KW-0732">Signal</keyword>
<sequence>MLTKVAFIYMLAACYAAICKTLNESADQEVNTQPLYHGIDLGPFDRYFKAKRADSGLENDLYSFQHHPSFLKGENTDISNIAFMNTESGIHKRNEVAIRACWRANGRVVRIYNVLADGNCTNLDSAANVLHWNVSGPSCRFVIFKDQYCMGPVVHRTKGFTVYNDGVKETPSFGSVRFECRDLT</sequence>
<evidence type="ECO:0000313" key="3">
    <source>
        <dbReference type="Proteomes" id="UP000292447"/>
    </source>
</evidence>
<keyword evidence="3" id="KW-1185">Reference proteome</keyword>
<dbReference type="Proteomes" id="UP000292447">
    <property type="component" value="Chromosome II"/>
</dbReference>
<dbReference type="EMBL" id="CP034457">
    <property type="protein sequence ID" value="QBM87558.1"/>
    <property type="molecule type" value="Genomic_DNA"/>
</dbReference>
<evidence type="ECO:0000313" key="2">
    <source>
        <dbReference type="EMBL" id="QBM87558.1"/>
    </source>
</evidence>
<organism evidence="2 3">
    <name type="scientific">Metschnikowia aff. pulcherrima</name>
    <dbReference type="NCBI Taxonomy" id="2163413"/>
    <lineage>
        <taxon>Eukaryota</taxon>
        <taxon>Fungi</taxon>
        <taxon>Dikarya</taxon>
        <taxon>Ascomycota</taxon>
        <taxon>Saccharomycotina</taxon>
        <taxon>Pichiomycetes</taxon>
        <taxon>Metschnikowiaceae</taxon>
        <taxon>Metschnikowia</taxon>
    </lineage>
</organism>
<name>A0A4P6XNI9_9ASCO</name>
<evidence type="ECO:0000256" key="1">
    <source>
        <dbReference type="SAM" id="SignalP"/>
    </source>
</evidence>